<evidence type="ECO:0000313" key="2">
    <source>
        <dbReference type="Proteomes" id="UP000789366"/>
    </source>
</evidence>
<organism evidence="1 2">
    <name type="scientific">Cetraspora pellucida</name>
    <dbReference type="NCBI Taxonomy" id="1433469"/>
    <lineage>
        <taxon>Eukaryota</taxon>
        <taxon>Fungi</taxon>
        <taxon>Fungi incertae sedis</taxon>
        <taxon>Mucoromycota</taxon>
        <taxon>Glomeromycotina</taxon>
        <taxon>Glomeromycetes</taxon>
        <taxon>Diversisporales</taxon>
        <taxon>Gigasporaceae</taxon>
        <taxon>Cetraspora</taxon>
    </lineage>
</organism>
<evidence type="ECO:0000313" key="1">
    <source>
        <dbReference type="EMBL" id="CAG8500915.1"/>
    </source>
</evidence>
<keyword evidence="2" id="KW-1185">Reference proteome</keyword>
<name>A0ACA9L0W4_9GLOM</name>
<sequence>MSENIQENYNYAEIDMVFESKYPTIAYRTPRKIHFIAVKIWKLNRYYQIIRNKKVSVWKVFVAIRLLEMKRFNGELMFF</sequence>
<accession>A0ACA9L0W4</accession>
<reference evidence="1" key="1">
    <citation type="submission" date="2021-06" db="EMBL/GenBank/DDBJ databases">
        <authorList>
            <person name="Kallberg Y."/>
            <person name="Tangrot J."/>
            <person name="Rosling A."/>
        </authorList>
    </citation>
    <scope>NUCLEOTIDE SEQUENCE</scope>
    <source>
        <strain evidence="1">28 12/20/2015</strain>
    </source>
</reference>
<comment type="caution">
    <text evidence="1">The sequence shown here is derived from an EMBL/GenBank/DDBJ whole genome shotgun (WGS) entry which is preliminary data.</text>
</comment>
<dbReference type="Proteomes" id="UP000789366">
    <property type="component" value="Unassembled WGS sequence"/>
</dbReference>
<protein>
    <submittedName>
        <fullName evidence="1">15147_t:CDS:1</fullName>
    </submittedName>
</protein>
<proteinExistence type="predicted"/>
<dbReference type="EMBL" id="CAJVPW010002187">
    <property type="protein sequence ID" value="CAG8500915.1"/>
    <property type="molecule type" value="Genomic_DNA"/>
</dbReference>
<gene>
    <name evidence="1" type="ORF">SPELUC_LOCUS3010</name>
</gene>